<dbReference type="PANTHER" id="PTHR46268:SF6">
    <property type="entry name" value="UNIVERSAL STRESS PROTEIN UP12"/>
    <property type="match status" value="1"/>
</dbReference>
<dbReference type="OrthoDB" id="5877096at2"/>
<comment type="similarity">
    <text evidence="1">Belongs to the universal stress protein A family.</text>
</comment>
<feature type="domain" description="UspA" evidence="2">
    <location>
        <begin position="6"/>
        <end position="159"/>
    </location>
</feature>
<dbReference type="EMBL" id="CP021377">
    <property type="protein sequence ID" value="ART83957.1"/>
    <property type="molecule type" value="Genomic_DNA"/>
</dbReference>
<dbReference type="PRINTS" id="PR01438">
    <property type="entry name" value="UNVRSLSTRESS"/>
</dbReference>
<dbReference type="InterPro" id="IPR006016">
    <property type="entry name" value="UspA"/>
</dbReference>
<dbReference type="Pfam" id="PF00582">
    <property type="entry name" value="Usp"/>
    <property type="match status" value="1"/>
</dbReference>
<evidence type="ECO:0000259" key="2">
    <source>
        <dbReference type="Pfam" id="PF00582"/>
    </source>
</evidence>
<dbReference type="AlphaFoldDB" id="A0A1Y0D9P8"/>
<organism evidence="3 4">
    <name type="scientific">Oceanisphaera profunda</name>
    <dbReference type="NCBI Taxonomy" id="1416627"/>
    <lineage>
        <taxon>Bacteria</taxon>
        <taxon>Pseudomonadati</taxon>
        <taxon>Pseudomonadota</taxon>
        <taxon>Gammaproteobacteria</taxon>
        <taxon>Aeromonadales</taxon>
        <taxon>Aeromonadaceae</taxon>
        <taxon>Oceanisphaera</taxon>
    </lineage>
</organism>
<dbReference type="KEGG" id="opf:CBP31_05410"/>
<proteinExistence type="inferred from homology"/>
<dbReference type="CDD" id="cd00293">
    <property type="entry name" value="USP-like"/>
    <property type="match status" value="1"/>
</dbReference>
<accession>A0A1Y0D9P8</accession>
<keyword evidence="4" id="KW-1185">Reference proteome</keyword>
<name>A0A1Y0D9P8_9GAMM</name>
<dbReference type="RefSeq" id="WP_087038635.1">
    <property type="nucleotide sequence ID" value="NZ_CP021377.1"/>
</dbReference>
<dbReference type="Proteomes" id="UP000243937">
    <property type="component" value="Chromosome"/>
</dbReference>
<sequence length="163" mass="18357">MLPKINKILYCTDLSKNAAFAFRYAVYLAQQTGANIHILSVIEQLPSDERLTLQSYIYNQSGSEEFLQQRLSQAQAELQQRLTDFWASLPVEDQGLAQKVVSCDLIEGHPTQTILERAETLNCDMIVMGGHEKGWLQALLGSVAREVLRDSRIPTLIVPQPKE</sequence>
<evidence type="ECO:0000313" key="3">
    <source>
        <dbReference type="EMBL" id="ART83957.1"/>
    </source>
</evidence>
<evidence type="ECO:0000313" key="4">
    <source>
        <dbReference type="Proteomes" id="UP000243937"/>
    </source>
</evidence>
<dbReference type="Gene3D" id="3.40.50.620">
    <property type="entry name" value="HUPs"/>
    <property type="match status" value="1"/>
</dbReference>
<evidence type="ECO:0000256" key="1">
    <source>
        <dbReference type="ARBA" id="ARBA00008791"/>
    </source>
</evidence>
<dbReference type="InterPro" id="IPR014729">
    <property type="entry name" value="Rossmann-like_a/b/a_fold"/>
</dbReference>
<gene>
    <name evidence="3" type="ORF">CBP31_05410</name>
</gene>
<dbReference type="InterPro" id="IPR006015">
    <property type="entry name" value="Universal_stress_UspA"/>
</dbReference>
<dbReference type="SUPFAM" id="SSF52402">
    <property type="entry name" value="Adenine nucleotide alpha hydrolases-like"/>
    <property type="match status" value="1"/>
</dbReference>
<dbReference type="PANTHER" id="PTHR46268">
    <property type="entry name" value="STRESS RESPONSE PROTEIN NHAX"/>
    <property type="match status" value="1"/>
</dbReference>
<reference evidence="3 4" key="1">
    <citation type="journal article" date="2014" name="Int. J. Syst. Evol. Microbiol.">
        <title>Oceanisphaera profunda sp. nov., a marine bacterium isolated from deep-sea sediment, and emended description of the genus Oceanisphaera.</title>
        <authorList>
            <person name="Xu Z."/>
            <person name="Zhang X.Y."/>
            <person name="Su H.N."/>
            <person name="Yu Z.C."/>
            <person name="Liu C."/>
            <person name="Li H."/>
            <person name="Chen X.L."/>
            <person name="Song X.Y."/>
            <person name="Xie B.B."/>
            <person name="Qin Q.L."/>
            <person name="Zhou B.C."/>
            <person name="Shi M."/>
            <person name="Huang Y."/>
            <person name="Zhang Y.Z."/>
        </authorList>
    </citation>
    <scope>NUCLEOTIDE SEQUENCE [LARGE SCALE GENOMIC DNA]</scope>
    <source>
        <strain evidence="3 4">SM1222</strain>
    </source>
</reference>
<protein>
    <submittedName>
        <fullName evidence="3">Universal stress family protein</fullName>
    </submittedName>
</protein>